<name>A0A1I5LJS9_9PSEU</name>
<dbReference type="Gene3D" id="3.40.50.1360">
    <property type="match status" value="1"/>
</dbReference>
<evidence type="ECO:0000256" key="1">
    <source>
        <dbReference type="ARBA" id="ARBA00023015"/>
    </source>
</evidence>
<dbReference type="EMBL" id="FOWW01000001">
    <property type="protein sequence ID" value="SFO97462.1"/>
    <property type="molecule type" value="Genomic_DNA"/>
</dbReference>
<dbReference type="InterPro" id="IPR050313">
    <property type="entry name" value="Carb_Metab_HTH_regulators"/>
</dbReference>
<dbReference type="OrthoDB" id="7688673at2"/>
<keyword evidence="3" id="KW-0804">Transcription</keyword>
<dbReference type="SUPFAM" id="SSF46785">
    <property type="entry name" value="Winged helix' DNA-binding domain"/>
    <property type="match status" value="1"/>
</dbReference>
<dbReference type="PROSITE" id="PS00894">
    <property type="entry name" value="HTH_DEOR_1"/>
    <property type="match status" value="1"/>
</dbReference>
<dbReference type="InterPro" id="IPR037171">
    <property type="entry name" value="NagB/RpiA_transferase-like"/>
</dbReference>
<dbReference type="PANTHER" id="PTHR30363">
    <property type="entry name" value="HTH-TYPE TRANSCRIPTIONAL REGULATOR SRLR-RELATED"/>
    <property type="match status" value="1"/>
</dbReference>
<dbReference type="InterPro" id="IPR014036">
    <property type="entry name" value="DeoR-like_C"/>
</dbReference>
<gene>
    <name evidence="5" type="ORF">SAMN05421810_101567</name>
</gene>
<dbReference type="InterPro" id="IPR001034">
    <property type="entry name" value="DeoR_HTH"/>
</dbReference>
<dbReference type="GO" id="GO:0003700">
    <property type="term" value="F:DNA-binding transcription factor activity"/>
    <property type="evidence" value="ECO:0007669"/>
    <property type="project" value="InterPro"/>
</dbReference>
<dbReference type="SMART" id="SM00420">
    <property type="entry name" value="HTH_DEOR"/>
    <property type="match status" value="1"/>
</dbReference>
<dbReference type="Pfam" id="PF08220">
    <property type="entry name" value="HTH_DeoR"/>
    <property type="match status" value="1"/>
</dbReference>
<evidence type="ECO:0000313" key="6">
    <source>
        <dbReference type="Proteomes" id="UP000198727"/>
    </source>
</evidence>
<organism evidence="5 6">
    <name type="scientific">Amycolatopsis arida</name>
    <dbReference type="NCBI Taxonomy" id="587909"/>
    <lineage>
        <taxon>Bacteria</taxon>
        <taxon>Bacillati</taxon>
        <taxon>Actinomycetota</taxon>
        <taxon>Actinomycetes</taxon>
        <taxon>Pseudonocardiales</taxon>
        <taxon>Pseudonocardiaceae</taxon>
        <taxon>Amycolatopsis</taxon>
    </lineage>
</organism>
<dbReference type="GO" id="GO:0003677">
    <property type="term" value="F:DNA binding"/>
    <property type="evidence" value="ECO:0007669"/>
    <property type="project" value="UniProtKB-KW"/>
</dbReference>
<accession>A0A1I5LJS9</accession>
<evidence type="ECO:0000256" key="3">
    <source>
        <dbReference type="ARBA" id="ARBA00023163"/>
    </source>
</evidence>
<evidence type="ECO:0000313" key="5">
    <source>
        <dbReference type="EMBL" id="SFO97462.1"/>
    </source>
</evidence>
<dbReference type="Proteomes" id="UP000198727">
    <property type="component" value="Unassembled WGS sequence"/>
</dbReference>
<dbReference type="STRING" id="587909.SAMN05421810_101567"/>
<evidence type="ECO:0000259" key="4">
    <source>
        <dbReference type="PROSITE" id="PS51000"/>
    </source>
</evidence>
<keyword evidence="1" id="KW-0805">Transcription regulation</keyword>
<keyword evidence="6" id="KW-1185">Reference proteome</keyword>
<dbReference type="InterPro" id="IPR018356">
    <property type="entry name" value="Tscrpt_reg_HTH_DeoR_CS"/>
</dbReference>
<dbReference type="PRINTS" id="PR00037">
    <property type="entry name" value="HTHLACR"/>
</dbReference>
<dbReference type="InterPro" id="IPR036390">
    <property type="entry name" value="WH_DNA-bd_sf"/>
</dbReference>
<reference evidence="6" key="1">
    <citation type="submission" date="2016-10" db="EMBL/GenBank/DDBJ databases">
        <authorList>
            <person name="Varghese N."/>
            <person name="Submissions S."/>
        </authorList>
    </citation>
    <scope>NUCLEOTIDE SEQUENCE [LARGE SCALE GENOMIC DNA]</scope>
    <source>
        <strain evidence="6">CGMCC 4.5579</strain>
    </source>
</reference>
<dbReference type="AlphaFoldDB" id="A0A1I5LJS9"/>
<protein>
    <submittedName>
        <fullName evidence="5">DeoR family transcriptional regulator, aga operon transcriptional repressor</fullName>
    </submittedName>
</protein>
<keyword evidence="2" id="KW-0238">DNA-binding</keyword>
<dbReference type="PANTHER" id="PTHR30363:SF44">
    <property type="entry name" value="AGA OPERON TRANSCRIPTIONAL REPRESSOR-RELATED"/>
    <property type="match status" value="1"/>
</dbReference>
<dbReference type="SUPFAM" id="SSF100950">
    <property type="entry name" value="NagB/RpiA/CoA transferase-like"/>
    <property type="match status" value="1"/>
</dbReference>
<feature type="domain" description="HTH deoR-type" evidence="4">
    <location>
        <begin position="3"/>
        <end position="58"/>
    </location>
</feature>
<dbReference type="RefSeq" id="WP_092527409.1">
    <property type="nucleotide sequence ID" value="NZ_FOWW01000001.1"/>
</dbReference>
<evidence type="ECO:0000256" key="2">
    <source>
        <dbReference type="ARBA" id="ARBA00023125"/>
    </source>
</evidence>
<dbReference type="Pfam" id="PF00455">
    <property type="entry name" value="DeoRC"/>
    <property type="match status" value="1"/>
</dbReference>
<dbReference type="SMART" id="SM01134">
    <property type="entry name" value="DeoRC"/>
    <property type="match status" value="1"/>
</dbReference>
<sequence>MDRHERLGLLLDMVGQRDKIDVEKTAAELGVSPATIRRDLDHLAERQLLTRTRGGAVASNVAYDLPLRHKAARHAPEKQRICAAAMRFVERGMVVGLNGGTTATEVGRALATRQDLNDRGSSPALVVVTNALNIANELAVRPNIKLVVTGGVARQHSFELTGPLATRILDEITLDLVFLGVDAIDPLRGAYAHHEGEASINRLMAARARQVVVVADSSKLGGHAFAQICPTTDVDTLITDAAADKETVAAFEAEGVEVITA</sequence>
<proteinExistence type="predicted"/>
<dbReference type="PROSITE" id="PS51000">
    <property type="entry name" value="HTH_DEOR_2"/>
    <property type="match status" value="1"/>
</dbReference>